<name>A0A4S4BUH1_9BACL</name>
<feature type="transmembrane region" description="Helical" evidence="7">
    <location>
        <begin position="24"/>
        <end position="45"/>
    </location>
</feature>
<reference evidence="9 10" key="1">
    <citation type="submission" date="2019-04" db="EMBL/GenBank/DDBJ databases">
        <title>Cohnella sp. nov. isolated from preserved vegetables.</title>
        <authorList>
            <person name="Lin S.-Y."/>
            <person name="Hung M.-H."/>
            <person name="Young C.-C."/>
        </authorList>
    </citation>
    <scope>NUCLEOTIDE SEQUENCE [LARGE SCALE GENOMIC DNA]</scope>
    <source>
        <strain evidence="9 10">CC-MHH1044</strain>
    </source>
</reference>
<dbReference type="PROSITE" id="PS50928">
    <property type="entry name" value="ABC_TM1"/>
    <property type="match status" value="1"/>
</dbReference>
<feature type="domain" description="ABC transmembrane type-1" evidence="8">
    <location>
        <begin position="91"/>
        <end position="301"/>
    </location>
</feature>
<keyword evidence="3" id="KW-1003">Cell membrane</keyword>
<evidence type="ECO:0000259" key="8">
    <source>
        <dbReference type="PROSITE" id="PS50928"/>
    </source>
</evidence>
<comment type="caution">
    <text evidence="9">The sequence shown here is derived from an EMBL/GenBank/DDBJ whole genome shotgun (WGS) entry which is preliminary data.</text>
</comment>
<dbReference type="AlphaFoldDB" id="A0A4S4BUH1"/>
<dbReference type="Pfam" id="PF00528">
    <property type="entry name" value="BPD_transp_1"/>
    <property type="match status" value="1"/>
</dbReference>
<keyword evidence="2 7" id="KW-0813">Transport</keyword>
<evidence type="ECO:0000256" key="4">
    <source>
        <dbReference type="ARBA" id="ARBA00022692"/>
    </source>
</evidence>
<keyword evidence="6 7" id="KW-0472">Membrane</keyword>
<comment type="similarity">
    <text evidence="7">Belongs to the binding-protein-dependent transport system permease family.</text>
</comment>
<feature type="transmembrane region" description="Helical" evidence="7">
    <location>
        <begin position="220"/>
        <end position="245"/>
    </location>
</feature>
<dbReference type="InterPro" id="IPR000515">
    <property type="entry name" value="MetI-like"/>
</dbReference>
<evidence type="ECO:0000256" key="2">
    <source>
        <dbReference type="ARBA" id="ARBA00022448"/>
    </source>
</evidence>
<dbReference type="SUPFAM" id="SSF161098">
    <property type="entry name" value="MetI-like"/>
    <property type="match status" value="1"/>
</dbReference>
<evidence type="ECO:0000256" key="6">
    <source>
        <dbReference type="ARBA" id="ARBA00023136"/>
    </source>
</evidence>
<dbReference type="EMBL" id="SSOB01000024">
    <property type="protein sequence ID" value="THF76559.1"/>
    <property type="molecule type" value="Genomic_DNA"/>
</dbReference>
<dbReference type="PANTHER" id="PTHR43227:SF8">
    <property type="entry name" value="DIACETYLCHITOBIOSE UPTAKE SYSTEM PERMEASE PROTEIN DASB"/>
    <property type="match status" value="1"/>
</dbReference>
<dbReference type="Gene3D" id="1.10.3720.10">
    <property type="entry name" value="MetI-like"/>
    <property type="match status" value="1"/>
</dbReference>
<dbReference type="OrthoDB" id="145927at2"/>
<feature type="transmembrane region" description="Helical" evidence="7">
    <location>
        <begin position="86"/>
        <end position="111"/>
    </location>
</feature>
<proteinExistence type="inferred from homology"/>
<feature type="transmembrane region" description="Helical" evidence="7">
    <location>
        <begin position="183"/>
        <end position="199"/>
    </location>
</feature>
<evidence type="ECO:0000313" key="10">
    <source>
        <dbReference type="Proteomes" id="UP000310636"/>
    </source>
</evidence>
<keyword evidence="10" id="KW-1185">Reference proteome</keyword>
<dbReference type="CDD" id="cd06261">
    <property type="entry name" value="TM_PBP2"/>
    <property type="match status" value="1"/>
</dbReference>
<gene>
    <name evidence="9" type="ORF">E6C55_18670</name>
</gene>
<dbReference type="GO" id="GO:0055085">
    <property type="term" value="P:transmembrane transport"/>
    <property type="evidence" value="ECO:0007669"/>
    <property type="project" value="InterPro"/>
</dbReference>
<evidence type="ECO:0000256" key="3">
    <source>
        <dbReference type="ARBA" id="ARBA00022475"/>
    </source>
</evidence>
<accession>A0A4S4BUH1</accession>
<dbReference type="Proteomes" id="UP000310636">
    <property type="component" value="Unassembled WGS sequence"/>
</dbReference>
<keyword evidence="4 7" id="KW-0812">Transmembrane</keyword>
<dbReference type="InterPro" id="IPR050809">
    <property type="entry name" value="UgpAE/MalFG_permease"/>
</dbReference>
<sequence length="309" mass="34811">MGRRSVDRTEVKAMKPLRLMESRAAYLCLLPTFLFVGLFLVYPTFEAIRISFLDWNLRNYYHPEFVGLSNYREIFNNDVFIDSFRVLAIFLGWQLVILQGISVLAGYLIYLLGTSRFAGFIKVAFIIPMVIPGMVSTLFWLFFYEPTNGMLNMLLGQLGLESWQKVWLGASQTTAIGSLLMKGFPWISGIGFLIYLAGFQSLDESVRESARMDGASGWTVFWRIDLPLILPQLKLTTILVLIGGIQQYGDQYILTKGGPGYDTTVPGLFLFNNAFNYGKLGIGSAAGVTLFLIIALFTVLNLRFMKSRT</sequence>
<evidence type="ECO:0000256" key="5">
    <source>
        <dbReference type="ARBA" id="ARBA00022989"/>
    </source>
</evidence>
<dbReference type="GO" id="GO:0005886">
    <property type="term" value="C:plasma membrane"/>
    <property type="evidence" value="ECO:0007669"/>
    <property type="project" value="UniProtKB-SubCell"/>
</dbReference>
<keyword evidence="5 7" id="KW-1133">Transmembrane helix</keyword>
<evidence type="ECO:0000256" key="1">
    <source>
        <dbReference type="ARBA" id="ARBA00004651"/>
    </source>
</evidence>
<feature type="transmembrane region" description="Helical" evidence="7">
    <location>
        <begin position="123"/>
        <end position="143"/>
    </location>
</feature>
<dbReference type="PANTHER" id="PTHR43227">
    <property type="entry name" value="BLL4140 PROTEIN"/>
    <property type="match status" value="1"/>
</dbReference>
<comment type="subcellular location">
    <subcellularLocation>
        <location evidence="1 7">Cell membrane</location>
        <topology evidence="1 7">Multi-pass membrane protein</topology>
    </subcellularLocation>
</comment>
<dbReference type="InterPro" id="IPR035906">
    <property type="entry name" value="MetI-like_sf"/>
</dbReference>
<protein>
    <submittedName>
        <fullName evidence="9">Sugar ABC transporter permease</fullName>
    </submittedName>
</protein>
<feature type="transmembrane region" description="Helical" evidence="7">
    <location>
        <begin position="280"/>
        <end position="302"/>
    </location>
</feature>
<organism evidence="9 10">
    <name type="scientific">Cohnella fermenti</name>
    <dbReference type="NCBI Taxonomy" id="2565925"/>
    <lineage>
        <taxon>Bacteria</taxon>
        <taxon>Bacillati</taxon>
        <taxon>Bacillota</taxon>
        <taxon>Bacilli</taxon>
        <taxon>Bacillales</taxon>
        <taxon>Paenibacillaceae</taxon>
        <taxon>Cohnella</taxon>
    </lineage>
</organism>
<evidence type="ECO:0000256" key="7">
    <source>
        <dbReference type="RuleBase" id="RU363032"/>
    </source>
</evidence>
<evidence type="ECO:0000313" key="9">
    <source>
        <dbReference type="EMBL" id="THF76559.1"/>
    </source>
</evidence>